<dbReference type="EMBL" id="CAJZBQ010000046">
    <property type="protein sequence ID" value="CAG9328910.1"/>
    <property type="molecule type" value="Genomic_DNA"/>
</dbReference>
<comment type="caution">
    <text evidence="1">The sequence shown here is derived from an EMBL/GenBank/DDBJ whole genome shotgun (WGS) entry which is preliminary data.</text>
</comment>
<name>A0AAU9JTG9_9CILI</name>
<evidence type="ECO:0000313" key="2">
    <source>
        <dbReference type="Proteomes" id="UP001162131"/>
    </source>
</evidence>
<organism evidence="1 2">
    <name type="scientific">Blepharisma stoltei</name>
    <dbReference type="NCBI Taxonomy" id="1481888"/>
    <lineage>
        <taxon>Eukaryota</taxon>
        <taxon>Sar</taxon>
        <taxon>Alveolata</taxon>
        <taxon>Ciliophora</taxon>
        <taxon>Postciliodesmatophora</taxon>
        <taxon>Heterotrichea</taxon>
        <taxon>Heterotrichida</taxon>
        <taxon>Blepharismidae</taxon>
        <taxon>Blepharisma</taxon>
    </lineage>
</organism>
<dbReference type="AlphaFoldDB" id="A0AAU9JTG9"/>
<protein>
    <submittedName>
        <fullName evidence="1">Uncharacterized protein</fullName>
    </submittedName>
</protein>
<reference evidence="1" key="1">
    <citation type="submission" date="2021-09" db="EMBL/GenBank/DDBJ databases">
        <authorList>
            <consortium name="AG Swart"/>
            <person name="Singh M."/>
            <person name="Singh A."/>
            <person name="Seah K."/>
            <person name="Emmerich C."/>
        </authorList>
    </citation>
    <scope>NUCLEOTIDE SEQUENCE</scope>
    <source>
        <strain evidence="1">ATCC30299</strain>
    </source>
</reference>
<sequence>MQFQNENALYDPQTIKNFNVSSKKTKDWSNTWSQWIFPLQKPEYTPEVLTALNTLDNHLAAFTEALKQPSDDDESFPIEEPSVNPFSQRLVPIPERAYFKRRKSSIGNFEKKHQIHNRRRSDANPIETNEKYRHYLTPEIRDFNKDLKMLKNPVLRKYSIGTRSSFDMRATILSREFRTDIVSRDGINLNSKVQLKELKKSKVRRILLSGL</sequence>
<evidence type="ECO:0000313" key="1">
    <source>
        <dbReference type="EMBL" id="CAG9328910.1"/>
    </source>
</evidence>
<dbReference type="Proteomes" id="UP001162131">
    <property type="component" value="Unassembled WGS sequence"/>
</dbReference>
<keyword evidence="2" id="KW-1185">Reference proteome</keyword>
<gene>
    <name evidence="1" type="ORF">BSTOLATCC_MIC46892</name>
</gene>
<accession>A0AAU9JTG9</accession>
<proteinExistence type="predicted"/>